<organism evidence="3 4">
    <name type="scientific">Swaminathania salitolerans</name>
    <dbReference type="NCBI Taxonomy" id="182838"/>
    <lineage>
        <taxon>Bacteria</taxon>
        <taxon>Pseudomonadati</taxon>
        <taxon>Pseudomonadota</taxon>
        <taxon>Alphaproteobacteria</taxon>
        <taxon>Acetobacterales</taxon>
        <taxon>Acetobacteraceae</taxon>
        <taxon>Swaminathania</taxon>
    </lineage>
</organism>
<evidence type="ECO:0000256" key="1">
    <source>
        <dbReference type="PIRSR" id="PIRSR004789-50"/>
    </source>
</evidence>
<evidence type="ECO:0000313" key="3">
    <source>
        <dbReference type="EMBL" id="GEL03324.1"/>
    </source>
</evidence>
<feature type="active site" description="Proton donor" evidence="1">
    <location>
        <position position="68"/>
    </location>
</feature>
<protein>
    <submittedName>
        <fullName evidence="3">Metallophosphoesterase</fullName>
    </submittedName>
</protein>
<feature type="binding site" evidence="2">
    <location>
        <position position="40"/>
    </location>
    <ligand>
        <name>Fe cation</name>
        <dbReference type="ChEBI" id="CHEBI:24875"/>
        <label>1</label>
    </ligand>
</feature>
<feature type="binding site" evidence="2">
    <location>
        <position position="39"/>
    </location>
    <ligand>
        <name>Fe cation</name>
        <dbReference type="ChEBI" id="CHEBI:24875"/>
        <label>2</label>
    </ligand>
</feature>
<dbReference type="OrthoDB" id="9801109at2"/>
<feature type="binding site" evidence="2">
    <location>
        <position position="39"/>
    </location>
    <ligand>
        <name>Fe cation</name>
        <dbReference type="ChEBI" id="CHEBI:24875"/>
        <label>1</label>
    </ligand>
</feature>
<reference evidence="3 4" key="1">
    <citation type="submission" date="2019-07" db="EMBL/GenBank/DDBJ databases">
        <title>Whole genome shotgun sequence of Swaminathania salitolerans NBRC 104436.</title>
        <authorList>
            <person name="Hosoyama A."/>
            <person name="Uohara A."/>
            <person name="Ohji S."/>
            <person name="Ichikawa N."/>
        </authorList>
    </citation>
    <scope>NUCLEOTIDE SEQUENCE [LARGE SCALE GENOMIC DNA]</scope>
    <source>
        <strain evidence="3 4">NBRC 104436</strain>
    </source>
</reference>
<dbReference type="NCBIfam" id="TIGR00282">
    <property type="entry name" value="TIGR00282 family metallophosphoesterase"/>
    <property type="match status" value="1"/>
</dbReference>
<dbReference type="Gene3D" id="3.60.21.10">
    <property type="match status" value="1"/>
</dbReference>
<feature type="binding site" evidence="2">
    <location>
        <position position="180"/>
    </location>
    <ligand>
        <name>Fe cation</name>
        <dbReference type="ChEBI" id="CHEBI:24875"/>
        <label>1</label>
    </ligand>
</feature>
<dbReference type="GO" id="GO:0004113">
    <property type="term" value="F:2',3'-cyclic-nucleotide 3'-phosphodiesterase activity"/>
    <property type="evidence" value="ECO:0007669"/>
    <property type="project" value="TreeGrafter"/>
</dbReference>
<keyword evidence="2" id="KW-0479">Metal-binding</keyword>
<sequence>MRILFLGDIVGRAGREAVMVQLPAWRSALKLDAVVVNGENASHGFGLSTAIATDLFKAGVDVITLGNHAWDRKELLREIDAEPRIVRPINFPPGTPGQGSFVIALPNGRKILVINVMGRLFMDALDDPFRSVTECLSRHRLGMTAHAIIVDMHAETSSEKMALGHYLDGRVSLVIGTHTHVPTADHRVLPKGTAYQTDAGMCGDYDSVIGMGKDASVARFVRKIPGERLQPAEGDATVCGLFVEIDDATGLARRVEAVRQGGHLAPAFPCL</sequence>
<evidence type="ECO:0000256" key="2">
    <source>
        <dbReference type="PIRSR" id="PIRSR004789-51"/>
    </source>
</evidence>
<proteinExistence type="predicted"/>
<dbReference type="CDD" id="cd07382">
    <property type="entry name" value="MPP_DR1281"/>
    <property type="match status" value="1"/>
</dbReference>
<feature type="binding site" evidence="2">
    <location>
        <position position="8"/>
    </location>
    <ligand>
        <name>Fe cation</name>
        <dbReference type="ChEBI" id="CHEBI:24875"/>
        <label>1</label>
    </ligand>
</feature>
<feature type="binding site" evidence="2">
    <location>
        <position position="178"/>
    </location>
    <ligand>
        <name>Fe cation</name>
        <dbReference type="ChEBI" id="CHEBI:24875"/>
        <label>2</label>
    </ligand>
</feature>
<name>A0A511BV05_9PROT</name>
<dbReference type="PANTHER" id="PTHR36303">
    <property type="entry name" value="2',3'-CYCLIC-NUCLEOTIDE 2'-PHOSPHODIESTERASE"/>
    <property type="match status" value="1"/>
</dbReference>
<dbReference type="GO" id="GO:0046872">
    <property type="term" value="F:metal ion binding"/>
    <property type="evidence" value="ECO:0007669"/>
    <property type="project" value="UniProtKB-KW"/>
</dbReference>
<dbReference type="InterPro" id="IPR005235">
    <property type="entry name" value="YmdB-like"/>
</dbReference>
<dbReference type="SUPFAM" id="SSF56300">
    <property type="entry name" value="Metallo-dependent phosphatases"/>
    <property type="match status" value="1"/>
</dbReference>
<evidence type="ECO:0000313" key="4">
    <source>
        <dbReference type="Proteomes" id="UP000321405"/>
    </source>
</evidence>
<feature type="binding site" evidence="2">
    <location>
        <position position="67"/>
    </location>
    <ligand>
        <name>Fe cation</name>
        <dbReference type="ChEBI" id="CHEBI:24875"/>
        <label>2</label>
    </ligand>
</feature>
<feature type="binding site" evidence="2">
    <location>
        <position position="153"/>
    </location>
    <ligand>
        <name>Fe cation</name>
        <dbReference type="ChEBI" id="CHEBI:24875"/>
        <label>2</label>
    </ligand>
</feature>
<accession>A0A511BV05</accession>
<dbReference type="Proteomes" id="UP000321405">
    <property type="component" value="Unassembled WGS sequence"/>
</dbReference>
<comment type="caution">
    <text evidence="3">The sequence shown here is derived from an EMBL/GenBank/DDBJ whole genome shotgun (WGS) entry which is preliminary data.</text>
</comment>
<dbReference type="EMBL" id="BJVC01000007">
    <property type="protein sequence ID" value="GEL03324.1"/>
    <property type="molecule type" value="Genomic_DNA"/>
</dbReference>
<dbReference type="PIRSF" id="PIRSF004789">
    <property type="entry name" value="DR1281"/>
    <property type="match status" value="1"/>
</dbReference>
<gene>
    <name evidence="3" type="ORF">SSA02_24870</name>
</gene>
<dbReference type="PANTHER" id="PTHR36303:SF1">
    <property type="entry name" value="2',3'-CYCLIC-NUCLEOTIDE 2'-PHOSPHODIESTERASE"/>
    <property type="match status" value="1"/>
</dbReference>
<keyword evidence="4" id="KW-1185">Reference proteome</keyword>
<dbReference type="InterPro" id="IPR029052">
    <property type="entry name" value="Metallo-depent_PP-like"/>
</dbReference>
<dbReference type="Pfam" id="PF13277">
    <property type="entry name" value="YmdB"/>
    <property type="match status" value="1"/>
</dbReference>
<dbReference type="RefSeq" id="WP_147094386.1">
    <property type="nucleotide sequence ID" value="NZ_BJVC01000007.1"/>
</dbReference>
<dbReference type="AlphaFoldDB" id="A0A511BV05"/>